<protein>
    <submittedName>
        <fullName evidence="1">Uncharacterized protein</fullName>
    </submittedName>
</protein>
<keyword evidence="2" id="KW-1185">Reference proteome</keyword>
<dbReference type="Proteomes" id="UP000823775">
    <property type="component" value="Unassembled WGS sequence"/>
</dbReference>
<comment type="caution">
    <text evidence="1">The sequence shown here is derived from an EMBL/GenBank/DDBJ whole genome shotgun (WGS) entry which is preliminary data.</text>
</comment>
<accession>A0ABS8UKW9</accession>
<sequence>MKMKKRLSLASHRRFVGVHPWAVDLSYLVCSELQSISALASVVCRMLFHEPPVAIVHHPSGCLRSDSISPVSSGGALVSN</sequence>
<gene>
    <name evidence="1" type="ORF">HAX54_016658</name>
</gene>
<proteinExistence type="predicted"/>
<dbReference type="EMBL" id="JACEIK010002081">
    <property type="protein sequence ID" value="MCD9558951.1"/>
    <property type="molecule type" value="Genomic_DNA"/>
</dbReference>
<reference evidence="1 2" key="1">
    <citation type="journal article" date="2021" name="BMC Genomics">
        <title>Datura genome reveals duplications of psychoactive alkaloid biosynthetic genes and high mutation rate following tissue culture.</title>
        <authorList>
            <person name="Rajewski A."/>
            <person name="Carter-House D."/>
            <person name="Stajich J."/>
            <person name="Litt A."/>
        </authorList>
    </citation>
    <scope>NUCLEOTIDE SEQUENCE [LARGE SCALE GENOMIC DNA]</scope>
    <source>
        <strain evidence="1">AR-01</strain>
    </source>
</reference>
<evidence type="ECO:0000313" key="2">
    <source>
        <dbReference type="Proteomes" id="UP000823775"/>
    </source>
</evidence>
<organism evidence="1 2">
    <name type="scientific">Datura stramonium</name>
    <name type="common">Jimsonweed</name>
    <name type="synonym">Common thornapple</name>
    <dbReference type="NCBI Taxonomy" id="4076"/>
    <lineage>
        <taxon>Eukaryota</taxon>
        <taxon>Viridiplantae</taxon>
        <taxon>Streptophyta</taxon>
        <taxon>Embryophyta</taxon>
        <taxon>Tracheophyta</taxon>
        <taxon>Spermatophyta</taxon>
        <taxon>Magnoliopsida</taxon>
        <taxon>eudicotyledons</taxon>
        <taxon>Gunneridae</taxon>
        <taxon>Pentapetalae</taxon>
        <taxon>asterids</taxon>
        <taxon>lamiids</taxon>
        <taxon>Solanales</taxon>
        <taxon>Solanaceae</taxon>
        <taxon>Solanoideae</taxon>
        <taxon>Datureae</taxon>
        <taxon>Datura</taxon>
    </lineage>
</organism>
<evidence type="ECO:0000313" key="1">
    <source>
        <dbReference type="EMBL" id="MCD9558951.1"/>
    </source>
</evidence>
<name>A0ABS8UKW9_DATST</name>